<evidence type="ECO:0000313" key="6">
    <source>
        <dbReference type="Proteomes" id="UP000199392"/>
    </source>
</evidence>
<accession>A0A1I6U7Y8</accession>
<proteinExistence type="predicted"/>
<dbReference type="RefSeq" id="WP_425425945.1">
    <property type="nucleotide sequence ID" value="NZ_FNCL01000007.1"/>
</dbReference>
<dbReference type="PROSITE" id="PS50110">
    <property type="entry name" value="RESPONSE_REGULATORY"/>
    <property type="match status" value="1"/>
</dbReference>
<evidence type="ECO:0000259" key="4">
    <source>
        <dbReference type="PROSITE" id="PS50110"/>
    </source>
</evidence>
<protein>
    <submittedName>
        <fullName evidence="5">Response regulator receiver domain-containing protein</fullName>
    </submittedName>
</protein>
<dbReference type="PANTHER" id="PTHR44591:SF3">
    <property type="entry name" value="RESPONSE REGULATORY DOMAIN-CONTAINING PROTEIN"/>
    <property type="match status" value="1"/>
</dbReference>
<keyword evidence="6" id="KW-1185">Reference proteome</keyword>
<dbReference type="GO" id="GO:0000160">
    <property type="term" value="P:phosphorelay signal transduction system"/>
    <property type="evidence" value="ECO:0007669"/>
    <property type="project" value="InterPro"/>
</dbReference>
<organism evidence="5 6">
    <name type="scientific">Alloyangia pacifica</name>
    <dbReference type="NCBI Taxonomy" id="311180"/>
    <lineage>
        <taxon>Bacteria</taxon>
        <taxon>Pseudomonadati</taxon>
        <taxon>Pseudomonadota</taxon>
        <taxon>Alphaproteobacteria</taxon>
        <taxon>Rhodobacterales</taxon>
        <taxon>Roseobacteraceae</taxon>
        <taxon>Alloyangia</taxon>
    </lineage>
</organism>
<feature type="region of interest" description="Disordered" evidence="3">
    <location>
        <begin position="1"/>
        <end position="31"/>
    </location>
</feature>
<dbReference type="AlphaFoldDB" id="A0A1I6U7Y8"/>
<gene>
    <name evidence="5" type="ORF">SAMN04488050_107231</name>
</gene>
<dbReference type="STRING" id="311180.SAMN04488050_107231"/>
<dbReference type="InterPro" id="IPR001789">
    <property type="entry name" value="Sig_transdc_resp-reg_receiver"/>
</dbReference>
<dbReference type="Pfam" id="PF00072">
    <property type="entry name" value="Response_reg"/>
    <property type="match status" value="1"/>
</dbReference>
<dbReference type="EMBL" id="FOZW01000007">
    <property type="protein sequence ID" value="SFS97570.1"/>
    <property type="molecule type" value="Genomic_DNA"/>
</dbReference>
<dbReference type="SMART" id="SM00448">
    <property type="entry name" value="REC"/>
    <property type="match status" value="1"/>
</dbReference>
<dbReference type="PANTHER" id="PTHR44591">
    <property type="entry name" value="STRESS RESPONSE REGULATOR PROTEIN 1"/>
    <property type="match status" value="1"/>
</dbReference>
<feature type="compositionally biased region" description="Polar residues" evidence="3">
    <location>
        <begin position="1"/>
        <end position="11"/>
    </location>
</feature>
<name>A0A1I6U7Y8_9RHOB</name>
<dbReference type="Proteomes" id="UP000199392">
    <property type="component" value="Unassembled WGS sequence"/>
</dbReference>
<keyword evidence="1 2" id="KW-0597">Phosphoprotein</keyword>
<evidence type="ECO:0000256" key="1">
    <source>
        <dbReference type="ARBA" id="ARBA00022553"/>
    </source>
</evidence>
<dbReference type="InterPro" id="IPR050595">
    <property type="entry name" value="Bact_response_regulator"/>
</dbReference>
<feature type="domain" description="Response regulatory" evidence="4">
    <location>
        <begin position="39"/>
        <end position="152"/>
    </location>
</feature>
<sequence length="254" mass="27289">MTDSEMTNSEMTGRELTGSDRNSPFPPRPTATRPLLGMTVLAVEDSRYACDALRLMALRSGARIRRADCLQAARRHLSLYRPTVAVIDLGLPDGSGVDLIAELAVRSPRLPVILGISGDPFAENMLRAAGADGFLEKPLRSLLDFQNAIISALPDSRKPGGIRLVSDDPIHPDPLAFQDDIAHAAALLQKAAEPWLVDYLAQFLTGLARSADDPTLESAALALAAARTEQRQTAQAVARLAALLQHRMAGRLAI</sequence>
<dbReference type="CDD" id="cd00156">
    <property type="entry name" value="REC"/>
    <property type="match status" value="1"/>
</dbReference>
<feature type="modified residue" description="4-aspartylphosphate" evidence="2">
    <location>
        <position position="88"/>
    </location>
</feature>
<evidence type="ECO:0000256" key="2">
    <source>
        <dbReference type="PROSITE-ProRule" id="PRU00169"/>
    </source>
</evidence>
<dbReference type="InterPro" id="IPR011006">
    <property type="entry name" value="CheY-like_superfamily"/>
</dbReference>
<reference evidence="6" key="1">
    <citation type="submission" date="2016-10" db="EMBL/GenBank/DDBJ databases">
        <authorList>
            <person name="Varghese N."/>
            <person name="Submissions S."/>
        </authorList>
    </citation>
    <scope>NUCLEOTIDE SEQUENCE [LARGE SCALE GENOMIC DNA]</scope>
    <source>
        <strain evidence="6">DSM 26894</strain>
    </source>
</reference>
<dbReference type="Gene3D" id="3.40.50.2300">
    <property type="match status" value="1"/>
</dbReference>
<dbReference type="SUPFAM" id="SSF52172">
    <property type="entry name" value="CheY-like"/>
    <property type="match status" value="1"/>
</dbReference>
<evidence type="ECO:0000313" key="5">
    <source>
        <dbReference type="EMBL" id="SFS97570.1"/>
    </source>
</evidence>
<evidence type="ECO:0000256" key="3">
    <source>
        <dbReference type="SAM" id="MobiDB-lite"/>
    </source>
</evidence>